<evidence type="ECO:0000256" key="6">
    <source>
        <dbReference type="ARBA" id="ARBA00023004"/>
    </source>
</evidence>
<keyword evidence="10" id="KW-0249">Electron transport</keyword>
<evidence type="ECO:0000256" key="9">
    <source>
        <dbReference type="ARBA" id="ARBA00023157"/>
    </source>
</evidence>
<accession>A0ABX4MIF1</accession>
<dbReference type="InterPro" id="IPR006317">
    <property type="entry name" value="Ubiquinol_cyt_c_Rdtase_Fe-S-su"/>
</dbReference>
<keyword evidence="8" id="KW-0472">Membrane</keyword>
<dbReference type="SUPFAM" id="SSF50022">
    <property type="entry name" value="ISP domain"/>
    <property type="match status" value="1"/>
</dbReference>
<keyword evidence="4" id="KW-0479">Metal-binding</keyword>
<dbReference type="NCBIfam" id="TIGR01416">
    <property type="entry name" value="Rieske_proteo"/>
    <property type="match status" value="1"/>
</dbReference>
<dbReference type="InterPro" id="IPR036922">
    <property type="entry name" value="Rieske_2Fe-2S_sf"/>
</dbReference>
<comment type="cofactor">
    <cofactor evidence="10">
        <name>[2Fe-2S] cluster</name>
        <dbReference type="ChEBI" id="CHEBI:190135"/>
    </cofactor>
    <text evidence="10">Binds 1 [2Fe-2S] cluster per subunit.</text>
</comment>
<organism evidence="13 14">
    <name type="scientific">Candidatus Hodgkinia cicadicola</name>
    <dbReference type="NCBI Taxonomy" id="573658"/>
    <lineage>
        <taxon>Bacteria</taxon>
        <taxon>Pseudomonadati</taxon>
        <taxon>Pseudomonadota</taxon>
        <taxon>Alphaproteobacteria</taxon>
        <taxon>Hyphomicrobiales</taxon>
        <taxon>Candidatus Hodgkinia</taxon>
    </lineage>
</organism>
<comment type="subcellular location">
    <subcellularLocation>
        <location evidence="1">Membrane</location>
        <topology evidence="1">Single-pass membrane protein</topology>
    </subcellularLocation>
</comment>
<evidence type="ECO:0000259" key="12">
    <source>
        <dbReference type="PROSITE" id="PS51296"/>
    </source>
</evidence>
<keyword evidence="2" id="KW-0812">Transmembrane</keyword>
<keyword evidence="6" id="KW-0408">Iron</keyword>
<evidence type="ECO:0000256" key="4">
    <source>
        <dbReference type="ARBA" id="ARBA00022723"/>
    </source>
</evidence>
<dbReference type="EMBL" id="NXGL01000058">
    <property type="protein sequence ID" value="PIM94915.1"/>
    <property type="molecule type" value="Genomic_DNA"/>
</dbReference>
<dbReference type="InterPro" id="IPR005805">
    <property type="entry name" value="Rieske_Fe-S_prot_C"/>
</dbReference>
<keyword evidence="9" id="KW-1015">Disulfide bond</keyword>
<evidence type="ECO:0000256" key="3">
    <source>
        <dbReference type="ARBA" id="ARBA00022714"/>
    </source>
</evidence>
<feature type="domain" description="Rieske" evidence="12">
    <location>
        <begin position="71"/>
        <end position="168"/>
    </location>
</feature>
<dbReference type="EC" id="7.1.1.8" evidence="10"/>
<dbReference type="Pfam" id="PF00355">
    <property type="entry name" value="Rieske"/>
    <property type="match status" value="1"/>
</dbReference>
<dbReference type="PROSITE" id="PS51296">
    <property type="entry name" value="RIESKE"/>
    <property type="match status" value="1"/>
</dbReference>
<keyword evidence="13" id="KW-0560">Oxidoreductase</keyword>
<evidence type="ECO:0000256" key="8">
    <source>
        <dbReference type="ARBA" id="ARBA00023136"/>
    </source>
</evidence>
<comment type="subunit">
    <text evidence="11">The main subunits of complex b-c1 are: cytochrome b, cytochrome c1 and the Rieske protein.</text>
</comment>
<sequence>MSRNVWILLSLCCGLISWPFIAQLLPNNHVIRSPKLKVNLNYILPGKALTINWNGTPIFIKNRTLPEIRSSRLVKLNDLKDVFARNDNLDARSLAFDRNRCADTSCVNWLVLVASCTHLGCVPEIKSNGWNCTCHGSFYDNSGRIISGPAPHNLRVPRCKRRSNLMIIG</sequence>
<evidence type="ECO:0000256" key="2">
    <source>
        <dbReference type="ARBA" id="ARBA00022692"/>
    </source>
</evidence>
<proteinExistence type="predicted"/>
<evidence type="ECO:0000256" key="10">
    <source>
        <dbReference type="RuleBase" id="RU004494"/>
    </source>
</evidence>
<dbReference type="PRINTS" id="PR00162">
    <property type="entry name" value="RIESKE"/>
</dbReference>
<comment type="caution">
    <text evidence="13">The sequence shown here is derived from an EMBL/GenBank/DDBJ whole genome shotgun (WGS) entry which is preliminary data.</text>
</comment>
<evidence type="ECO:0000256" key="1">
    <source>
        <dbReference type="ARBA" id="ARBA00004167"/>
    </source>
</evidence>
<gene>
    <name evidence="13" type="primary">petA</name>
    <name evidence="13" type="ORF">MAGCAS_207</name>
</gene>
<keyword evidence="3" id="KW-0001">2Fe-2S</keyword>
<evidence type="ECO:0000256" key="5">
    <source>
        <dbReference type="ARBA" id="ARBA00022989"/>
    </source>
</evidence>
<name>A0ABX4MIF1_9HYPH</name>
<keyword evidence="10" id="KW-0813">Transport</keyword>
<reference evidence="13" key="1">
    <citation type="submission" date="2017-09" db="EMBL/GenBank/DDBJ databases">
        <authorList>
            <person name="Campbell M.A."/>
            <person name="Lukasik P."/>
            <person name="Simon C."/>
            <person name="McCutcheon J.P."/>
        </authorList>
    </citation>
    <scope>NUCLEOTIDE SEQUENCE [LARGE SCALE GENOMIC DNA]</scope>
    <source>
        <strain evidence="13">MAGCAS</strain>
    </source>
</reference>
<keyword evidence="14" id="KW-1185">Reference proteome</keyword>
<evidence type="ECO:0000256" key="11">
    <source>
        <dbReference type="RuleBase" id="RU004497"/>
    </source>
</evidence>
<dbReference type="Proteomes" id="UP000229707">
    <property type="component" value="Unassembled WGS sequence"/>
</dbReference>
<evidence type="ECO:0000313" key="14">
    <source>
        <dbReference type="Proteomes" id="UP000229707"/>
    </source>
</evidence>
<dbReference type="GO" id="GO:0016491">
    <property type="term" value="F:oxidoreductase activity"/>
    <property type="evidence" value="ECO:0007669"/>
    <property type="project" value="UniProtKB-KW"/>
</dbReference>
<keyword evidence="5" id="KW-1133">Transmembrane helix</keyword>
<comment type="catalytic activity">
    <reaction evidence="10">
        <text>a quinol + 2 Fe(III)-[cytochrome c](out) = a quinone + 2 Fe(II)-[cytochrome c](out) + 2 H(+)(out)</text>
        <dbReference type="Rhea" id="RHEA:11484"/>
        <dbReference type="Rhea" id="RHEA-COMP:10350"/>
        <dbReference type="Rhea" id="RHEA-COMP:14399"/>
        <dbReference type="ChEBI" id="CHEBI:15378"/>
        <dbReference type="ChEBI" id="CHEBI:24646"/>
        <dbReference type="ChEBI" id="CHEBI:29033"/>
        <dbReference type="ChEBI" id="CHEBI:29034"/>
        <dbReference type="ChEBI" id="CHEBI:132124"/>
        <dbReference type="EC" id="7.1.1.8"/>
    </reaction>
</comment>
<dbReference type="InterPro" id="IPR017941">
    <property type="entry name" value="Rieske_2Fe-2S"/>
</dbReference>
<comment type="miscellaneous">
    <text evidence="10">The Rieske protein is a high potential 2Fe-2S protein.</text>
</comment>
<dbReference type="Gene3D" id="2.102.10.10">
    <property type="entry name" value="Rieske [2Fe-2S] iron-sulphur domain"/>
    <property type="match status" value="1"/>
</dbReference>
<evidence type="ECO:0000256" key="7">
    <source>
        <dbReference type="ARBA" id="ARBA00023014"/>
    </source>
</evidence>
<keyword evidence="7" id="KW-0411">Iron-sulfur</keyword>
<dbReference type="PANTHER" id="PTHR10134">
    <property type="entry name" value="CYTOCHROME B-C1 COMPLEX SUBUNIT RIESKE, MITOCHONDRIAL"/>
    <property type="match status" value="1"/>
</dbReference>
<dbReference type="InterPro" id="IPR014349">
    <property type="entry name" value="Rieske_Fe-S_prot"/>
</dbReference>
<evidence type="ECO:0000313" key="13">
    <source>
        <dbReference type="EMBL" id="PIM94915.1"/>
    </source>
</evidence>
<protein>
    <recommendedName>
        <fullName evidence="10">Ubiquinol-cytochrome c reductase iron-sulfur subunit</fullName>
        <ecNumber evidence="10">7.1.1.8</ecNumber>
    </recommendedName>
</protein>